<feature type="domain" description="WW" evidence="6">
    <location>
        <begin position="206"/>
        <end position="236"/>
    </location>
</feature>
<dbReference type="OMA" id="THERSWK"/>
<name>A0A8C4R8J4_EPTBU</name>
<dbReference type="InterPro" id="IPR001452">
    <property type="entry name" value="SH3_domain"/>
</dbReference>
<feature type="region of interest" description="Disordered" evidence="4">
    <location>
        <begin position="226"/>
        <end position="286"/>
    </location>
</feature>
<dbReference type="Gene3D" id="2.30.29.30">
    <property type="entry name" value="Pleckstrin-homology domain (PH domain)/Phosphotyrosine-binding domain (PTB)"/>
    <property type="match status" value="1"/>
</dbReference>
<feature type="region of interest" description="Disordered" evidence="4">
    <location>
        <begin position="303"/>
        <end position="358"/>
    </location>
</feature>
<evidence type="ECO:0000256" key="3">
    <source>
        <dbReference type="PROSITE-ProRule" id="PRU00192"/>
    </source>
</evidence>
<dbReference type="Gene3D" id="2.20.70.10">
    <property type="match status" value="1"/>
</dbReference>
<feature type="domain" description="SH3" evidence="5">
    <location>
        <begin position="17"/>
        <end position="80"/>
    </location>
</feature>
<evidence type="ECO:0000259" key="6">
    <source>
        <dbReference type="PROSITE" id="PS50020"/>
    </source>
</evidence>
<dbReference type="SMART" id="SM00326">
    <property type="entry name" value="SH3"/>
    <property type="match status" value="1"/>
</dbReference>
<dbReference type="PANTHER" id="PTHR23176:SF129">
    <property type="entry name" value="RHO GTPASE ACTIVATING PROTEIN AT 16F, ISOFORM E-RELATED"/>
    <property type="match status" value="1"/>
</dbReference>
<keyword evidence="2" id="KW-0343">GTPase activation</keyword>
<dbReference type="InterPro" id="IPR050729">
    <property type="entry name" value="Rho-GAP"/>
</dbReference>
<sequence>MDMSMGSRAEAPSRHGTTSSMVRALYSYEYKGTDGCVISMIEGEEFLLLKKSNEDWWHVQRLDGTKPIYVPASYVEEFFQPSTSIWEIPSSPVLTTFGKKAPNDRVPFNSSTALRNGSVQQNLYEGLRTTGENAFEEDGRKDEEESVYAEVSLDAQGEASEQHGSTGSCSAMRSDSPVYANLEELKLGPSFDQPPSPITAPLMSSDGWEMHHDEISGRAFYHNVHTHERSWKPPRKGRPATPPPDYNQGLLDPGVPEGWREEKDEHGEMTFTHPTSPNTWKKSSDPQGKVYYYTTKGDSAWSLPQVTSSSSTLSKSVENVSGTETSSIKTSGSDSSCIDQSGRAFPTSSSRMPLVGSSVNPSSLGSPAASASFLEPFAGGGPSKSSWQVPSSVAKAEMVFDRDGSVMMVNWRKKTSGPNSLDRASLAKSVAIPDLPKTLQHRRNLSDHGLSTLALPAAGAPLIPNLEKAGLLNKTKILETSKKLRKNWTPSWVVLSGPDLTFGKDPKAQASANWKPGIAQIPVDLRKAHIEWTKEKSSKKNVFQEKDGLIHDDVFINTIKYGGDCLPNADLEVDEGVDRSQKDKIRLRGKTPPVIDSVDKRKAIKKLLKFFPKRPTIQSLRDKGIIKEQVFGCPLAELCKRENCTVPKFVQLCIEAIEKRGLDVDGLYRVSGNLATIQKLRFTVDHEENAFLLENRMEDIHVITGAFKMFFRELPEPLFPFHTFDKFISAIKIPDASKKLQTIKGLIRELPEANHDTMKSLFEHLKKVIANGPTNRMTTQSIAIVFGPTLLRPESEMGNMAFHLVYQNQIVEFVLNDFSFLFTS</sequence>
<evidence type="ECO:0000256" key="2">
    <source>
        <dbReference type="ARBA" id="ARBA00022468"/>
    </source>
</evidence>
<dbReference type="FunFam" id="1.10.555.10:FF:000003">
    <property type="entry name" value="Putative rho GTPase-activating protein 12"/>
    <property type="match status" value="1"/>
</dbReference>
<dbReference type="Pfam" id="PF00018">
    <property type="entry name" value="SH3_1"/>
    <property type="match status" value="1"/>
</dbReference>
<feature type="compositionally biased region" description="Polar residues" evidence="4">
    <location>
        <begin position="272"/>
        <end position="281"/>
    </location>
</feature>
<dbReference type="Proteomes" id="UP000694388">
    <property type="component" value="Unplaced"/>
</dbReference>
<reference evidence="8" key="2">
    <citation type="submission" date="2025-09" db="UniProtKB">
        <authorList>
            <consortium name="Ensembl"/>
        </authorList>
    </citation>
    <scope>IDENTIFICATION</scope>
</reference>
<dbReference type="Pfam" id="PF00620">
    <property type="entry name" value="RhoGAP"/>
    <property type="match status" value="1"/>
</dbReference>
<evidence type="ECO:0000256" key="4">
    <source>
        <dbReference type="SAM" id="MobiDB-lite"/>
    </source>
</evidence>
<dbReference type="PROSITE" id="PS50020">
    <property type="entry name" value="WW_DOMAIN_2"/>
    <property type="match status" value="1"/>
</dbReference>
<reference evidence="8" key="1">
    <citation type="submission" date="2025-08" db="UniProtKB">
        <authorList>
            <consortium name="Ensembl"/>
        </authorList>
    </citation>
    <scope>IDENTIFICATION</scope>
</reference>
<dbReference type="Pfam" id="PF16618">
    <property type="entry name" value="SH3-WW_linker"/>
    <property type="match status" value="1"/>
</dbReference>
<dbReference type="GeneTree" id="ENSGT00950000182860"/>
<dbReference type="InterPro" id="IPR011993">
    <property type="entry name" value="PH-like_dom_sf"/>
</dbReference>
<dbReference type="CDD" id="cd04403">
    <property type="entry name" value="RhoGAP_ARHGAP27_15_12_9"/>
    <property type="match status" value="1"/>
</dbReference>
<dbReference type="InterPro" id="IPR036028">
    <property type="entry name" value="SH3-like_dom_sf"/>
</dbReference>
<evidence type="ECO:0000313" key="8">
    <source>
        <dbReference type="Ensembl" id="ENSEBUP00000025688.1"/>
    </source>
</evidence>
<dbReference type="SUPFAM" id="SSF48350">
    <property type="entry name" value="GTPase activation domain, GAP"/>
    <property type="match status" value="1"/>
</dbReference>
<dbReference type="Gene3D" id="1.10.555.10">
    <property type="entry name" value="Rho GTPase activation protein"/>
    <property type="match status" value="1"/>
</dbReference>
<dbReference type="Pfam" id="PF00397">
    <property type="entry name" value="WW"/>
    <property type="match status" value="1"/>
</dbReference>
<evidence type="ECO:0000259" key="5">
    <source>
        <dbReference type="PROSITE" id="PS50002"/>
    </source>
</evidence>
<dbReference type="InterPro" id="IPR000198">
    <property type="entry name" value="RhoGAP_dom"/>
</dbReference>
<evidence type="ECO:0000259" key="7">
    <source>
        <dbReference type="PROSITE" id="PS50238"/>
    </source>
</evidence>
<dbReference type="GO" id="GO:0007165">
    <property type="term" value="P:signal transduction"/>
    <property type="evidence" value="ECO:0007669"/>
    <property type="project" value="InterPro"/>
</dbReference>
<proteinExistence type="predicted"/>
<feature type="compositionally biased region" description="Low complexity" evidence="4">
    <location>
        <begin position="303"/>
        <end position="336"/>
    </location>
</feature>
<dbReference type="PANTHER" id="PTHR23176">
    <property type="entry name" value="RHO/RAC/CDC GTPASE-ACTIVATING PROTEIN"/>
    <property type="match status" value="1"/>
</dbReference>
<dbReference type="SUPFAM" id="SSF50729">
    <property type="entry name" value="PH domain-like"/>
    <property type="match status" value="1"/>
</dbReference>
<evidence type="ECO:0000313" key="9">
    <source>
        <dbReference type="Proteomes" id="UP000694388"/>
    </source>
</evidence>
<evidence type="ECO:0000256" key="1">
    <source>
        <dbReference type="ARBA" id="ARBA00022443"/>
    </source>
</evidence>
<organism evidence="8 9">
    <name type="scientific">Eptatretus burgeri</name>
    <name type="common">Inshore hagfish</name>
    <dbReference type="NCBI Taxonomy" id="7764"/>
    <lineage>
        <taxon>Eukaryota</taxon>
        <taxon>Metazoa</taxon>
        <taxon>Chordata</taxon>
        <taxon>Craniata</taxon>
        <taxon>Vertebrata</taxon>
        <taxon>Cyclostomata</taxon>
        <taxon>Myxini</taxon>
        <taxon>Myxiniformes</taxon>
        <taxon>Myxinidae</taxon>
        <taxon>Eptatretinae</taxon>
        <taxon>Eptatretus</taxon>
    </lineage>
</organism>
<dbReference type="PROSITE" id="PS50002">
    <property type="entry name" value="SH3"/>
    <property type="match status" value="1"/>
</dbReference>
<dbReference type="GO" id="GO:0005737">
    <property type="term" value="C:cytoplasm"/>
    <property type="evidence" value="ECO:0007669"/>
    <property type="project" value="TreeGrafter"/>
</dbReference>
<dbReference type="Gene3D" id="2.30.30.40">
    <property type="entry name" value="SH3 Domains"/>
    <property type="match status" value="1"/>
</dbReference>
<dbReference type="InterPro" id="IPR008936">
    <property type="entry name" value="Rho_GTPase_activation_prot"/>
</dbReference>
<dbReference type="SUPFAM" id="SSF50044">
    <property type="entry name" value="SH3-domain"/>
    <property type="match status" value="1"/>
</dbReference>
<feature type="domain" description="Rho-GAP" evidence="7">
    <location>
        <begin position="633"/>
        <end position="822"/>
    </location>
</feature>
<dbReference type="CDD" id="cd00201">
    <property type="entry name" value="WW"/>
    <property type="match status" value="1"/>
</dbReference>
<dbReference type="PROSITE" id="PS50238">
    <property type="entry name" value="RHOGAP"/>
    <property type="match status" value="1"/>
</dbReference>
<protein>
    <submittedName>
        <fullName evidence="8">Uncharacterized protein</fullName>
    </submittedName>
</protein>
<dbReference type="Ensembl" id="ENSEBUT00000026264.1">
    <property type="protein sequence ID" value="ENSEBUP00000025688.1"/>
    <property type="gene ID" value="ENSEBUG00000015825.1"/>
</dbReference>
<dbReference type="SMART" id="SM00456">
    <property type="entry name" value="WW"/>
    <property type="match status" value="2"/>
</dbReference>
<keyword evidence="1 3" id="KW-0728">SH3 domain</keyword>
<dbReference type="AlphaFoldDB" id="A0A8C4R8J4"/>
<dbReference type="InterPro" id="IPR001202">
    <property type="entry name" value="WW_dom"/>
</dbReference>
<keyword evidence="9" id="KW-1185">Reference proteome</keyword>
<accession>A0A8C4R8J4</accession>
<dbReference type="GO" id="GO:0005096">
    <property type="term" value="F:GTPase activator activity"/>
    <property type="evidence" value="ECO:0007669"/>
    <property type="project" value="UniProtKB-KW"/>
</dbReference>
<dbReference type="InterPro" id="IPR036020">
    <property type="entry name" value="WW_dom_sf"/>
</dbReference>
<dbReference type="SMART" id="SM00324">
    <property type="entry name" value="RhoGAP"/>
    <property type="match status" value="1"/>
</dbReference>
<feature type="compositionally biased region" description="Basic and acidic residues" evidence="4">
    <location>
        <begin position="258"/>
        <end position="268"/>
    </location>
</feature>
<dbReference type="SUPFAM" id="SSF51045">
    <property type="entry name" value="WW domain"/>
    <property type="match status" value="1"/>
</dbReference>